<feature type="compositionally biased region" description="Basic and acidic residues" evidence="1">
    <location>
        <begin position="38"/>
        <end position="55"/>
    </location>
</feature>
<protein>
    <recommendedName>
        <fullName evidence="7">E3 ubiquitin-protein ligase LIN</fullName>
    </recommendedName>
</protein>
<dbReference type="Gene3D" id="1.25.10.10">
    <property type="entry name" value="Leucine-rich Repeat Variant"/>
    <property type="match status" value="1"/>
</dbReference>
<evidence type="ECO:0008006" key="7">
    <source>
        <dbReference type="Google" id="ProtNLM"/>
    </source>
</evidence>
<feature type="compositionally biased region" description="Polar residues" evidence="1">
    <location>
        <begin position="57"/>
        <end position="84"/>
    </location>
</feature>
<dbReference type="InterPro" id="IPR055566">
    <property type="entry name" value="ARM_LIN"/>
</dbReference>
<dbReference type="Proteomes" id="UP001293593">
    <property type="component" value="Unassembled WGS sequence"/>
</dbReference>
<dbReference type="InterPro" id="IPR016024">
    <property type="entry name" value="ARM-type_fold"/>
</dbReference>
<dbReference type="InterPro" id="IPR011989">
    <property type="entry name" value="ARM-like"/>
</dbReference>
<evidence type="ECO:0000313" key="6">
    <source>
        <dbReference type="Proteomes" id="UP001293593"/>
    </source>
</evidence>
<dbReference type="PANTHER" id="PTHR35549:SF3">
    <property type="entry name" value="E3 UBIQUITIN-PROTEIN LIGASE LIN"/>
    <property type="match status" value="1"/>
</dbReference>
<gene>
    <name evidence="5" type="ORF">QN277_019512</name>
</gene>
<dbReference type="InterPro" id="IPR056512">
    <property type="entry name" value="LIN_N"/>
</dbReference>
<dbReference type="Pfam" id="PF23568">
    <property type="entry name" value="ARM_LIN"/>
    <property type="match status" value="1"/>
</dbReference>
<reference evidence="5" key="1">
    <citation type="submission" date="2023-10" db="EMBL/GenBank/DDBJ databases">
        <title>Chromosome-level genome of the transformable northern wattle, Acacia crassicarpa.</title>
        <authorList>
            <person name="Massaro I."/>
            <person name="Sinha N.R."/>
            <person name="Poethig S."/>
            <person name="Leichty A.R."/>
        </authorList>
    </citation>
    <scope>NUCLEOTIDE SEQUENCE</scope>
    <source>
        <strain evidence="5">Acra3RX</strain>
        <tissue evidence="5">Leaf</tissue>
    </source>
</reference>
<dbReference type="SUPFAM" id="SSF48371">
    <property type="entry name" value="ARM repeat"/>
    <property type="match status" value="2"/>
</dbReference>
<sequence>MASSLRELLTQEGFHYENRNRFKSKTKSKAKQNSPFICDDRRSFDLSNDKPEKSVTRNRTSSFQSKTVVSASGTSNSKSDSRVSQGPPMDEVAIRAVIAILSGYIGNYKNDVSFRETIREKCNSCLMSRQKNDSDNQILANMEIGMENIDRLVQDQGLKKKQMKIKSLRSSIELLTIVASLNSKTSKEGSTCGIPNSHLSACARLYLAIVYKLEKNDRISAKHLLQVFCDSPFLARAFLLPELWEHLFLPHLLHLKIWYTKELECLSNEGHDHEKQKKLKSLSNVYNERMDNGTTLFALYYKQWIKVGANEPPVPIVPLPSRPRHMRASRRTSSDSFTSHTSMNQNLYQAVFGSKLEQKSTSSDDQNGVLGITWRSERDEDLGGDEYNSSSTTVQKGDRRMTSFRTSSTKISKNHSELLDPLRSDYFQCFSCRNVSAEGLVVGNNTESDAPARKQTNLPGDLIGAITTLCSSGVLSECEFQIRVITKAWLNSHGDPVLVEALSNPCVMEAILEVLFASNEDEILEMLVSILAELVGKNAAISQIILNSDPQLEVFVRLLRKTSLFLKAAVLLYLAKPLAKQMLSSEWVPLVLRVLEFGDKTQTLFTVQCSPHKAAFYLLDQLLTGFDDDKNLENARQVVSLGGLALLIRRIETGEIHERNKAALIISCCICAEGSCRNFLADNLDKACLLELIVLDSTTNFSGSTFSVLAELLCLDRRTRISNFLRGLREGWGGLNTMHILFMYLRKALPEERQLVATVLLMLDLMEDPFKGSFYREEAIETIVAGLNCEMCDDRIQEQSARALLMLGGKFSYTGESVMEKWLLQKAGFQDSCHGKEIVVYDSTSHIEEEEEENWQERAAYAMWKSGKKELVLALAESMANGIPCLARASLVTVSWMSNYLHLFEDTELPTMVGSILMPQLLQSLNYDRDNEERVLASYSLLRLLKTSERCDVAWRNKEAVRHLQNLSLVTWTANELLSNPSLHSQQ</sequence>
<comment type="caution">
    <text evidence="5">The sequence shown here is derived from an EMBL/GenBank/DDBJ whole genome shotgun (WGS) entry which is preliminary data.</text>
</comment>
<name>A0AAE1JJI2_9FABA</name>
<evidence type="ECO:0000259" key="3">
    <source>
        <dbReference type="Pfam" id="PF23628"/>
    </source>
</evidence>
<dbReference type="Pfam" id="PF23628">
    <property type="entry name" value="ARM_LIN_C"/>
    <property type="match status" value="1"/>
</dbReference>
<feature type="region of interest" description="Disordered" evidence="1">
    <location>
        <begin position="20"/>
        <end position="87"/>
    </location>
</feature>
<keyword evidence="6" id="KW-1185">Reference proteome</keyword>
<feature type="domain" description="Putative E3 ubiquitin-protein ligase LIN ARM repeats" evidence="4">
    <location>
        <begin position="460"/>
        <end position="620"/>
    </location>
</feature>
<evidence type="ECO:0000259" key="2">
    <source>
        <dbReference type="Pfam" id="PF23568"/>
    </source>
</evidence>
<feature type="region of interest" description="Disordered" evidence="1">
    <location>
        <begin position="316"/>
        <end position="340"/>
    </location>
</feature>
<feature type="domain" description="Putative E3 ubiquitin-protein ligase LIN N-terminal" evidence="2">
    <location>
        <begin position="92"/>
        <end position="321"/>
    </location>
</feature>
<accession>A0AAE1JJI2</accession>
<dbReference type="PANTHER" id="PTHR35549">
    <property type="entry name" value="OS04G0584500 PROTEIN"/>
    <property type="match status" value="1"/>
</dbReference>
<dbReference type="EMBL" id="JAWXYG010000005">
    <property type="protein sequence ID" value="KAK4270738.1"/>
    <property type="molecule type" value="Genomic_DNA"/>
</dbReference>
<feature type="region of interest" description="Disordered" evidence="1">
    <location>
        <begin position="380"/>
        <end position="408"/>
    </location>
</feature>
<proteinExistence type="predicted"/>
<evidence type="ECO:0000259" key="4">
    <source>
        <dbReference type="Pfam" id="PF23654"/>
    </source>
</evidence>
<feature type="domain" description="Putative E3 ubiquitin-protein ligase LIN ARM-like" evidence="3">
    <location>
        <begin position="621"/>
        <end position="979"/>
    </location>
</feature>
<evidence type="ECO:0000313" key="5">
    <source>
        <dbReference type="EMBL" id="KAK4270738.1"/>
    </source>
</evidence>
<dbReference type="Pfam" id="PF23654">
    <property type="entry name" value="ARM_LIN_2nd"/>
    <property type="match status" value="1"/>
</dbReference>
<evidence type="ECO:0000256" key="1">
    <source>
        <dbReference type="SAM" id="MobiDB-lite"/>
    </source>
</evidence>
<feature type="compositionally biased region" description="Basic residues" evidence="1">
    <location>
        <begin position="21"/>
        <end position="30"/>
    </location>
</feature>
<organism evidence="5 6">
    <name type="scientific">Acacia crassicarpa</name>
    <name type="common">northern wattle</name>
    <dbReference type="NCBI Taxonomy" id="499986"/>
    <lineage>
        <taxon>Eukaryota</taxon>
        <taxon>Viridiplantae</taxon>
        <taxon>Streptophyta</taxon>
        <taxon>Embryophyta</taxon>
        <taxon>Tracheophyta</taxon>
        <taxon>Spermatophyta</taxon>
        <taxon>Magnoliopsida</taxon>
        <taxon>eudicotyledons</taxon>
        <taxon>Gunneridae</taxon>
        <taxon>Pentapetalae</taxon>
        <taxon>rosids</taxon>
        <taxon>fabids</taxon>
        <taxon>Fabales</taxon>
        <taxon>Fabaceae</taxon>
        <taxon>Caesalpinioideae</taxon>
        <taxon>mimosoid clade</taxon>
        <taxon>Acacieae</taxon>
        <taxon>Acacia</taxon>
    </lineage>
</organism>
<dbReference type="AlphaFoldDB" id="A0AAE1JJI2"/>
<dbReference type="InterPro" id="IPR056514">
    <property type="entry name" value="ARM_LIN_2nd"/>
</dbReference>